<evidence type="ECO:0000313" key="3">
    <source>
        <dbReference type="Proteomes" id="UP000000845"/>
    </source>
</evidence>
<dbReference type="InterPro" id="IPR009045">
    <property type="entry name" value="Zn_M74/Hedgehog-like"/>
</dbReference>
<dbReference type="KEGG" id="str:Sterm_2506"/>
<dbReference type="Proteomes" id="UP000000845">
    <property type="component" value="Chromosome"/>
</dbReference>
<evidence type="ECO:0000313" key="2">
    <source>
        <dbReference type="EMBL" id="ACZ09359.1"/>
    </source>
</evidence>
<dbReference type="InterPro" id="IPR039561">
    <property type="entry name" value="Peptidase_M15C"/>
</dbReference>
<protein>
    <recommendedName>
        <fullName evidence="1">Peptidase M15C domain-containing protein</fullName>
    </recommendedName>
</protein>
<reference evidence="3" key="1">
    <citation type="submission" date="2009-09" db="EMBL/GenBank/DDBJ databases">
        <title>The complete chromosome of Sebaldella termitidis ATCC 33386.</title>
        <authorList>
            <consortium name="US DOE Joint Genome Institute (JGI-PGF)"/>
            <person name="Lucas S."/>
            <person name="Copeland A."/>
            <person name="Lapidus A."/>
            <person name="Glavina del Rio T."/>
            <person name="Dalin E."/>
            <person name="Tice H."/>
            <person name="Bruce D."/>
            <person name="Goodwin L."/>
            <person name="Pitluck S."/>
            <person name="Kyrpides N."/>
            <person name="Mavromatis K."/>
            <person name="Ivanova N."/>
            <person name="Mikhailova N."/>
            <person name="Sims D."/>
            <person name="Meincke L."/>
            <person name="Brettin T."/>
            <person name="Detter J.C."/>
            <person name="Han C."/>
            <person name="Larimer F."/>
            <person name="Land M."/>
            <person name="Hauser L."/>
            <person name="Markowitz V."/>
            <person name="Cheng J.F."/>
            <person name="Hugenholtz P."/>
            <person name="Woyke T."/>
            <person name="Wu D."/>
            <person name="Eisen J.A."/>
        </authorList>
    </citation>
    <scope>NUCLEOTIDE SEQUENCE [LARGE SCALE GENOMIC DNA]</scope>
    <source>
        <strain evidence="3">ATCC 33386 / NCTC 11300</strain>
    </source>
</reference>
<organism evidence="2 3">
    <name type="scientific">Sebaldella termitidis (strain ATCC 33386 / NCTC 11300)</name>
    <dbReference type="NCBI Taxonomy" id="526218"/>
    <lineage>
        <taxon>Bacteria</taxon>
        <taxon>Fusobacteriati</taxon>
        <taxon>Fusobacteriota</taxon>
        <taxon>Fusobacteriia</taxon>
        <taxon>Fusobacteriales</taxon>
        <taxon>Leptotrichiaceae</taxon>
        <taxon>Sebaldella</taxon>
    </lineage>
</organism>
<dbReference type="AlphaFoldDB" id="D1ALL6"/>
<accession>D1ALL6</accession>
<dbReference type="EMBL" id="CP001739">
    <property type="protein sequence ID" value="ACZ09359.1"/>
    <property type="molecule type" value="Genomic_DNA"/>
</dbReference>
<proteinExistence type="predicted"/>
<dbReference type="GO" id="GO:0008233">
    <property type="term" value="F:peptidase activity"/>
    <property type="evidence" value="ECO:0007669"/>
    <property type="project" value="InterPro"/>
</dbReference>
<dbReference type="SUPFAM" id="SSF55166">
    <property type="entry name" value="Hedgehog/DD-peptidase"/>
    <property type="match status" value="1"/>
</dbReference>
<dbReference type="CDD" id="cd14845">
    <property type="entry name" value="L-Ala-D-Glu_peptidase_like"/>
    <property type="match status" value="1"/>
</dbReference>
<keyword evidence="3" id="KW-1185">Reference proteome</keyword>
<sequence>MYKFGSRSLNNLKGVHPNMVRLMNESIKDSPYDFTITEGLRTAKRQNELYQQGRAKPGIKVTSLDGYNKKSNHQAKSDAYGYAVDLYPYINGSVRVEYERYKKETNAIAEHILSTAKRLGIKVECGGYWKSPFDPPHFELKK</sequence>
<evidence type="ECO:0000259" key="1">
    <source>
        <dbReference type="Pfam" id="PF13539"/>
    </source>
</evidence>
<dbReference type="HOGENOM" id="CLU_109248_1_0_0"/>
<dbReference type="Pfam" id="PF13539">
    <property type="entry name" value="Peptidase_M15_4"/>
    <property type="match status" value="1"/>
</dbReference>
<dbReference type="STRING" id="526218.Sterm_2506"/>
<name>D1ALL6_SEBTE</name>
<dbReference type="Gene3D" id="3.30.1380.10">
    <property type="match status" value="1"/>
</dbReference>
<gene>
    <name evidence="2" type="ordered locus">Sterm_2506</name>
</gene>
<feature type="domain" description="Peptidase M15C" evidence="1">
    <location>
        <begin position="69"/>
        <end position="140"/>
    </location>
</feature>
<dbReference type="RefSeq" id="WP_012861953.1">
    <property type="nucleotide sequence ID" value="NC_013517.1"/>
</dbReference>
<reference evidence="2 3" key="2">
    <citation type="journal article" date="2010" name="Stand. Genomic Sci.">
        <title>Complete genome sequence of Sebaldella termitidis type strain (NCTC 11300).</title>
        <authorList>
            <person name="Harmon-Smith M."/>
            <person name="Celia L."/>
            <person name="Chertkov O."/>
            <person name="Lapidus A."/>
            <person name="Copeland A."/>
            <person name="Glavina Del Rio T."/>
            <person name="Nolan M."/>
            <person name="Lucas S."/>
            <person name="Tice H."/>
            <person name="Cheng J.F."/>
            <person name="Han C."/>
            <person name="Detter J.C."/>
            <person name="Bruce D."/>
            <person name="Goodwin L."/>
            <person name="Pitluck S."/>
            <person name="Pati A."/>
            <person name="Liolios K."/>
            <person name="Ivanova N."/>
            <person name="Mavromatis K."/>
            <person name="Mikhailova N."/>
            <person name="Chen A."/>
            <person name="Palaniappan K."/>
            <person name="Land M."/>
            <person name="Hauser L."/>
            <person name="Chang Y.J."/>
            <person name="Jeffries C.D."/>
            <person name="Brettin T."/>
            <person name="Goker M."/>
            <person name="Beck B."/>
            <person name="Bristow J."/>
            <person name="Eisen J.A."/>
            <person name="Markowitz V."/>
            <person name="Hugenholtz P."/>
            <person name="Kyrpides N.C."/>
            <person name="Klenk H.P."/>
            <person name="Chen F."/>
        </authorList>
    </citation>
    <scope>NUCLEOTIDE SEQUENCE [LARGE SCALE GENOMIC DNA]</scope>
    <source>
        <strain evidence="3">ATCC 33386 / NCTC 11300</strain>
    </source>
</reference>
<dbReference type="eggNOG" id="COG3108">
    <property type="taxonomic scope" value="Bacteria"/>
</dbReference>